<protein>
    <submittedName>
        <fullName evidence="6">AraC family transcriptional regulator</fullName>
    </submittedName>
</protein>
<reference evidence="6 7" key="1">
    <citation type="submission" date="2021-02" db="EMBL/GenBank/DDBJ databases">
        <title>Paenibacillus tianjinensis sp. nov.</title>
        <authorList>
            <person name="Liu H."/>
        </authorList>
    </citation>
    <scope>NUCLEOTIDE SEQUENCE [LARGE SCALE GENOMIC DNA]</scope>
    <source>
        <strain evidence="6 7">TB2019</strain>
    </source>
</reference>
<feature type="transmembrane region" description="Helical" evidence="4">
    <location>
        <begin position="12"/>
        <end position="34"/>
    </location>
</feature>
<keyword evidence="7" id="KW-1185">Reference proteome</keyword>
<name>A0ABX7LCB1_9BACL</name>
<keyword evidence="2" id="KW-0238">DNA-binding</keyword>
<dbReference type="InterPro" id="IPR020449">
    <property type="entry name" value="Tscrpt_reg_AraC-type_HTH"/>
</dbReference>
<dbReference type="Gene3D" id="1.10.10.60">
    <property type="entry name" value="Homeodomain-like"/>
    <property type="match status" value="2"/>
</dbReference>
<evidence type="ECO:0000256" key="4">
    <source>
        <dbReference type="SAM" id="Phobius"/>
    </source>
</evidence>
<keyword evidence="4" id="KW-0812">Transmembrane</keyword>
<dbReference type="SUPFAM" id="SSF46689">
    <property type="entry name" value="Homeodomain-like"/>
    <property type="match status" value="2"/>
</dbReference>
<organism evidence="6 7">
    <name type="scientific">Paenibacillus tianjinensis</name>
    <dbReference type="NCBI Taxonomy" id="2810347"/>
    <lineage>
        <taxon>Bacteria</taxon>
        <taxon>Bacillati</taxon>
        <taxon>Bacillota</taxon>
        <taxon>Bacilli</taxon>
        <taxon>Bacillales</taxon>
        <taxon>Paenibacillaceae</taxon>
        <taxon>Paenibacillus</taxon>
    </lineage>
</organism>
<dbReference type="SMART" id="SM00342">
    <property type="entry name" value="HTH_ARAC"/>
    <property type="match status" value="1"/>
</dbReference>
<keyword evidence="4" id="KW-1133">Transmembrane helix</keyword>
<evidence type="ECO:0000313" key="6">
    <source>
        <dbReference type="EMBL" id="QSF45018.1"/>
    </source>
</evidence>
<evidence type="ECO:0000313" key="7">
    <source>
        <dbReference type="Proteomes" id="UP000663452"/>
    </source>
</evidence>
<dbReference type="InterPro" id="IPR009057">
    <property type="entry name" value="Homeodomain-like_sf"/>
</dbReference>
<dbReference type="InterPro" id="IPR018060">
    <property type="entry name" value="HTH_AraC"/>
</dbReference>
<evidence type="ECO:0000256" key="2">
    <source>
        <dbReference type="ARBA" id="ARBA00023125"/>
    </source>
</evidence>
<gene>
    <name evidence="6" type="ORF">JRJ22_28455</name>
</gene>
<feature type="domain" description="HTH araC/xylS-type" evidence="5">
    <location>
        <begin position="669"/>
        <end position="767"/>
    </location>
</feature>
<dbReference type="InterPro" id="IPR018062">
    <property type="entry name" value="HTH_AraC-typ_CS"/>
</dbReference>
<dbReference type="PRINTS" id="PR00032">
    <property type="entry name" value="HTHARAC"/>
</dbReference>
<evidence type="ECO:0000256" key="3">
    <source>
        <dbReference type="ARBA" id="ARBA00023163"/>
    </source>
</evidence>
<keyword evidence="1" id="KW-0805">Transcription regulation</keyword>
<dbReference type="EMBL" id="CP070969">
    <property type="protein sequence ID" value="QSF45018.1"/>
    <property type="molecule type" value="Genomic_DNA"/>
</dbReference>
<dbReference type="Pfam" id="PF12833">
    <property type="entry name" value="HTH_18"/>
    <property type="match status" value="1"/>
</dbReference>
<dbReference type="Gene3D" id="3.30.450.20">
    <property type="entry name" value="PAS domain"/>
    <property type="match status" value="1"/>
</dbReference>
<dbReference type="Proteomes" id="UP000663452">
    <property type="component" value="Chromosome"/>
</dbReference>
<accession>A0ABX7LCB1</accession>
<sequence length="781" mass="87377">MKKWSSAFTSLAISYISIVLVIVLLLCSVFYIYFSSHYKEELRSRNQLILKNTAGTIEASVLQRVQQIYLEVSLKQTATLRLLAGASFQSNLSKVSSLQDMLQAEVASNSDIIQAVHLYSPGQQVMLSSLYGLKYNADQGTGAAFWMDWINGMGNNPLNSLWTETRWVPEDISSSVPGGSGSHLITYAHSYPFQSSGADSDLIIAIDVKESAIRAIMQNMMPPQYQSTFISGPSGSMMAGSDQAPMAQRAGYASSIAKAWTSPDEARSFSENINDTSYVISYQTLPSAGWKIFSAAPASLFYERWSVVQQLILGICLFTLVLGIGLSGILAKANYSPIKRLLGTIRDFTGPAPEQAMNEFKVIDSAFIRLNDKVSSLEDTLQASTPHIKQNLILNLLQNSTASEPMAIDPEFLGISLEHTHFCCLLLNTRGAYTHMSSTHIQTAMARITSQLEEIRFPGIRIIAEELPDKRIIGIVCAREASGDLVEQISQLMVSEGRQQFQMEVQLSQGRWVSAVADLHISYSEAQTLMKYAYFLPETVILNDRSLLERESSLDEIPQPALLKFKDKLQARKLDEIAAALEQLITPMREDRFPADYCHFILANTVFVYSDYLKSIRYKHPVHGHMDLYNEYIALSNILHFREWLLHSITAFIAETEKRNSDRALSTIEAAKQYIERHLSGDLSLDAVSSKVFISPKYLSKLFKEELGVTYTDYITGRRMEQAKRLLANNDMSIDQIAVTVGYGTTAYFIKRFKEMYGCTPGNYLRTVNEVQLLQAETSFG</sequence>
<feature type="transmembrane region" description="Helical" evidence="4">
    <location>
        <begin position="311"/>
        <end position="331"/>
    </location>
</feature>
<evidence type="ECO:0000259" key="5">
    <source>
        <dbReference type="PROSITE" id="PS01124"/>
    </source>
</evidence>
<dbReference type="PANTHER" id="PTHR43280">
    <property type="entry name" value="ARAC-FAMILY TRANSCRIPTIONAL REGULATOR"/>
    <property type="match status" value="1"/>
</dbReference>
<dbReference type="RefSeq" id="WP_206102528.1">
    <property type="nucleotide sequence ID" value="NZ_CP070969.1"/>
</dbReference>
<keyword evidence="3" id="KW-0804">Transcription</keyword>
<dbReference type="PROSITE" id="PS01124">
    <property type="entry name" value="HTH_ARAC_FAMILY_2"/>
    <property type="match status" value="1"/>
</dbReference>
<dbReference type="PROSITE" id="PS00041">
    <property type="entry name" value="HTH_ARAC_FAMILY_1"/>
    <property type="match status" value="1"/>
</dbReference>
<keyword evidence="4" id="KW-0472">Membrane</keyword>
<dbReference type="PANTHER" id="PTHR43280:SF10">
    <property type="entry name" value="REGULATORY PROTEIN POCR"/>
    <property type="match status" value="1"/>
</dbReference>
<proteinExistence type="predicted"/>
<evidence type="ECO:0000256" key="1">
    <source>
        <dbReference type="ARBA" id="ARBA00023015"/>
    </source>
</evidence>